<evidence type="ECO:0000313" key="2">
    <source>
        <dbReference type="EMBL" id="RKP47795.1"/>
    </source>
</evidence>
<protein>
    <recommendedName>
        <fullName evidence="1">7(1) septoil knot domain-containing protein</fullName>
    </recommendedName>
</protein>
<evidence type="ECO:0000313" key="3">
    <source>
        <dbReference type="Proteomes" id="UP000270342"/>
    </source>
</evidence>
<comment type="caution">
    <text evidence="2">The sequence shown here is derived from an EMBL/GenBank/DDBJ whole genome shotgun (WGS) entry which is preliminary data.</text>
</comment>
<proteinExistence type="predicted"/>
<dbReference type="Proteomes" id="UP000270342">
    <property type="component" value="Unassembled WGS sequence"/>
</dbReference>
<dbReference type="InterPro" id="IPR046148">
    <property type="entry name" value="Septknot"/>
</dbReference>
<dbReference type="Pfam" id="PF19647">
    <property type="entry name" value="Septknot"/>
    <property type="match status" value="1"/>
</dbReference>
<evidence type="ECO:0000259" key="1">
    <source>
        <dbReference type="Pfam" id="PF19647"/>
    </source>
</evidence>
<name>A0A494XAL3_9BURK</name>
<dbReference type="EMBL" id="RBZU01000012">
    <property type="protein sequence ID" value="RKP47795.1"/>
    <property type="molecule type" value="Genomic_DNA"/>
</dbReference>
<gene>
    <name evidence="2" type="ORF">D7S86_22845</name>
</gene>
<feature type="domain" description="7(1) septoil knot" evidence="1">
    <location>
        <begin position="1"/>
        <end position="82"/>
    </location>
</feature>
<reference evidence="2 3" key="1">
    <citation type="submission" date="2018-10" db="EMBL/GenBank/DDBJ databases">
        <title>Robbsia sp. DHC34, isolated from soil.</title>
        <authorList>
            <person name="Gao Z.-H."/>
            <person name="Qiu L.-H."/>
        </authorList>
    </citation>
    <scope>NUCLEOTIDE SEQUENCE [LARGE SCALE GENOMIC DNA]</scope>
    <source>
        <strain evidence="2 3">DHC34</strain>
    </source>
</reference>
<organism evidence="2 3">
    <name type="scientific">Pararobbsia silviterrae</name>
    <dbReference type="NCBI Taxonomy" id="1792498"/>
    <lineage>
        <taxon>Bacteria</taxon>
        <taxon>Pseudomonadati</taxon>
        <taxon>Pseudomonadota</taxon>
        <taxon>Betaproteobacteria</taxon>
        <taxon>Burkholderiales</taxon>
        <taxon>Burkholderiaceae</taxon>
        <taxon>Pararobbsia</taxon>
    </lineage>
</organism>
<accession>A0A494XAL3</accession>
<dbReference type="AlphaFoldDB" id="A0A494XAL3"/>
<sequence length="93" mass="10458">MARIYQAATMSEAQFRVTLVDDAARADLLVCRVSSAAEAHGDALWFITSDRQFPGTPVYFCDERQADLKVCFVHARGEAGWRRAHPMQGRLSR</sequence>
<keyword evidence="3" id="KW-1185">Reference proteome</keyword>